<dbReference type="EMBL" id="JBHUKQ010000015">
    <property type="protein sequence ID" value="MFD2484827.1"/>
    <property type="molecule type" value="Genomic_DNA"/>
</dbReference>
<reference evidence="7" key="1">
    <citation type="journal article" date="2019" name="Int. J. Syst. Evol. Microbiol.">
        <title>The Global Catalogue of Microorganisms (GCM) 10K type strain sequencing project: providing services to taxonomists for standard genome sequencing and annotation.</title>
        <authorList>
            <consortium name="The Broad Institute Genomics Platform"/>
            <consortium name="The Broad Institute Genome Sequencing Center for Infectious Disease"/>
            <person name="Wu L."/>
            <person name="Ma J."/>
        </authorList>
    </citation>
    <scope>NUCLEOTIDE SEQUENCE [LARGE SCALE GENOMIC DNA]</scope>
    <source>
        <strain evidence="7">CGMCC 4.7638</strain>
    </source>
</reference>
<dbReference type="RefSeq" id="WP_344276256.1">
    <property type="nucleotide sequence ID" value="NZ_BAAAHV010000012.1"/>
</dbReference>
<sequence length="673" mass="67576">MTTETPRARRAAMFRLGTVVVAALAVVGIAVTGHASLPADMQFADAGHWVYNTSSQSAVHVDGATGQVDAQAAVPGAEAGSPVAQGGRSGYVVDRTRITEFSKSTLGVESSKAPPAAEEPVVLEVAGGPYLVYRNAGQIARLGDPAATAPAGGPLSAPVTTSDGTVWVHRIDNGSICDLPRGATLLTCPAQLPQGHDASLSIVGDRPVVLDTTASVLRSVGANGLGDPADIGLSLPATVQVASDDVDGRLAVVDPDHGQLHLIDAAGLLQSRPVARPVSVPLEKGGHYAGPVATSHTVAVVDQARHEVRTYDSKGALKSSKAVPEGGGEARLSLGQDHRIYVDNHDGSHMVVVDGGNGVAADVDVSAKTQPKPTPPPQPETTPSSQPPAPPGPPGPPAQRDNPPPPVAKPTPPGAPRNVRATPGTGSATVMWTSAPSNGSRVTRYAVSWDGGSTTVDGARSRVTVSGLTNGQSYSFSVAAENSAGRGAAASSRSIVPGGAAEAPKVTATVGSNGAVSVSWTTPDLHGADLDHYAVSASGQGDRSVSGTSTSFQGLSGTITFTVRAITSYGSGQLTGSPGSARATLASGPPSVKITSVRSTNALIVTVDADPNGGAATCQASFMGATSPAKSCSGTTQLTISNVVWMGAITIKATIRNSAGSANDSWTGTPTTS</sequence>
<dbReference type="InterPro" id="IPR036116">
    <property type="entry name" value="FN3_sf"/>
</dbReference>
<dbReference type="SUPFAM" id="SSF63825">
    <property type="entry name" value="YWTD domain"/>
    <property type="match status" value="1"/>
</dbReference>
<protein>
    <submittedName>
        <fullName evidence="6">Fibronectin type III domain-containing protein</fullName>
    </submittedName>
</protein>
<evidence type="ECO:0000256" key="1">
    <source>
        <dbReference type="ARBA" id="ARBA00022737"/>
    </source>
</evidence>
<dbReference type="Pfam" id="PF00041">
    <property type="entry name" value="fn3"/>
    <property type="match status" value="1"/>
</dbReference>
<feature type="domain" description="Fibronectin type-III" evidence="5">
    <location>
        <begin position="412"/>
        <end position="500"/>
    </location>
</feature>
<feature type="region of interest" description="Disordered" evidence="4">
    <location>
        <begin position="367"/>
        <end position="436"/>
    </location>
</feature>
<organism evidence="6 7">
    <name type="scientific">Amycolatopsis albidoflavus</name>
    <dbReference type="NCBI Taxonomy" id="102226"/>
    <lineage>
        <taxon>Bacteria</taxon>
        <taxon>Bacillati</taxon>
        <taxon>Actinomycetota</taxon>
        <taxon>Actinomycetes</taxon>
        <taxon>Pseudonocardiales</taxon>
        <taxon>Pseudonocardiaceae</taxon>
        <taxon>Amycolatopsis</taxon>
    </lineage>
</organism>
<dbReference type="SUPFAM" id="SSF49265">
    <property type="entry name" value="Fibronectin type III"/>
    <property type="match status" value="1"/>
</dbReference>
<keyword evidence="2" id="KW-0326">Glycosidase</keyword>
<comment type="caution">
    <text evidence="6">The sequence shown here is derived from an EMBL/GenBank/DDBJ whole genome shotgun (WGS) entry which is preliminary data.</text>
</comment>
<dbReference type="PROSITE" id="PS50853">
    <property type="entry name" value="FN3"/>
    <property type="match status" value="1"/>
</dbReference>
<keyword evidence="7" id="KW-1185">Reference proteome</keyword>
<keyword evidence="3" id="KW-0624">Polysaccharide degradation</keyword>
<accession>A0ABW5I6C9</accession>
<dbReference type="InterPro" id="IPR013783">
    <property type="entry name" value="Ig-like_fold"/>
</dbReference>
<gene>
    <name evidence="6" type="ORF">ACFSUT_31445</name>
</gene>
<dbReference type="PANTHER" id="PTHR13817:SF166">
    <property type="entry name" value="NEURONAL IGCAM-RELATED"/>
    <property type="match status" value="1"/>
</dbReference>
<dbReference type="InterPro" id="IPR050964">
    <property type="entry name" value="Striated_Muscle_Regulatory"/>
</dbReference>
<dbReference type="InterPro" id="IPR003961">
    <property type="entry name" value="FN3_dom"/>
</dbReference>
<feature type="compositionally biased region" description="Pro residues" evidence="4">
    <location>
        <begin position="372"/>
        <end position="415"/>
    </location>
</feature>
<dbReference type="Proteomes" id="UP001597542">
    <property type="component" value="Unassembled WGS sequence"/>
</dbReference>
<keyword evidence="2" id="KW-0378">Hydrolase</keyword>
<keyword evidence="3" id="KW-0119">Carbohydrate metabolism</keyword>
<evidence type="ECO:0000256" key="4">
    <source>
        <dbReference type="SAM" id="MobiDB-lite"/>
    </source>
</evidence>
<dbReference type="PANTHER" id="PTHR13817">
    <property type="entry name" value="TITIN"/>
    <property type="match status" value="1"/>
</dbReference>
<evidence type="ECO:0000256" key="2">
    <source>
        <dbReference type="ARBA" id="ARBA00023295"/>
    </source>
</evidence>
<name>A0ABW5I6C9_9PSEU</name>
<dbReference type="SMART" id="SM00060">
    <property type="entry name" value="FN3"/>
    <property type="match status" value="2"/>
</dbReference>
<evidence type="ECO:0000259" key="5">
    <source>
        <dbReference type="PROSITE" id="PS50853"/>
    </source>
</evidence>
<keyword evidence="1" id="KW-0677">Repeat</keyword>
<evidence type="ECO:0000313" key="6">
    <source>
        <dbReference type="EMBL" id="MFD2484827.1"/>
    </source>
</evidence>
<proteinExistence type="predicted"/>
<evidence type="ECO:0000256" key="3">
    <source>
        <dbReference type="ARBA" id="ARBA00023326"/>
    </source>
</evidence>
<feature type="compositionally biased region" description="Polar residues" evidence="4">
    <location>
        <begin position="424"/>
        <end position="436"/>
    </location>
</feature>
<dbReference type="CDD" id="cd00063">
    <property type="entry name" value="FN3"/>
    <property type="match status" value="2"/>
</dbReference>
<dbReference type="Gene3D" id="2.60.40.10">
    <property type="entry name" value="Immunoglobulins"/>
    <property type="match status" value="2"/>
</dbReference>
<evidence type="ECO:0000313" key="7">
    <source>
        <dbReference type="Proteomes" id="UP001597542"/>
    </source>
</evidence>